<dbReference type="PANTHER" id="PTHR16146">
    <property type="entry name" value="INTELECTIN"/>
    <property type="match status" value="1"/>
</dbReference>
<dbReference type="InterPro" id="IPR036056">
    <property type="entry name" value="Fibrinogen-like_C"/>
</dbReference>
<dbReference type="EMBL" id="JARQWQ010000008">
    <property type="protein sequence ID" value="KAK2570296.1"/>
    <property type="molecule type" value="Genomic_DNA"/>
</dbReference>
<evidence type="ECO:0000259" key="4">
    <source>
        <dbReference type="PROSITE" id="PS50026"/>
    </source>
</evidence>
<protein>
    <submittedName>
        <fullName evidence="6">Uncharacterized protein</fullName>
    </submittedName>
</protein>
<keyword evidence="7" id="KW-1185">Reference proteome</keyword>
<comment type="caution">
    <text evidence="2">Lacks conserved residue(s) required for the propagation of feature annotation.</text>
</comment>
<evidence type="ECO:0000256" key="1">
    <source>
        <dbReference type="ARBA" id="ARBA00023157"/>
    </source>
</evidence>
<dbReference type="PROSITE" id="PS50026">
    <property type="entry name" value="EGF_3"/>
    <property type="match status" value="1"/>
</dbReference>
<dbReference type="Gene3D" id="2.10.25.10">
    <property type="entry name" value="Laminin"/>
    <property type="match status" value="1"/>
</dbReference>
<dbReference type="PROSITE" id="PS50948">
    <property type="entry name" value="PAN"/>
    <property type="match status" value="1"/>
</dbReference>
<dbReference type="GO" id="GO:0005615">
    <property type="term" value="C:extracellular space"/>
    <property type="evidence" value="ECO:0007669"/>
    <property type="project" value="TreeGrafter"/>
</dbReference>
<keyword evidence="1 2" id="KW-1015">Disulfide bond</keyword>
<feature type="domain" description="Apple" evidence="5">
    <location>
        <begin position="31"/>
        <end position="114"/>
    </location>
</feature>
<gene>
    <name evidence="6" type="ORF">P5673_005084</name>
</gene>
<sequence>MDDKLTYLFLLLLVKSLAVPSSEGHCTNGMCEKKSFSPSNVKPNFSLKGHAFENSNFTNWKECLHACFKNCVCLSFNFEDKINHGICELNDATYTLAPGFLTESNGVSYFEIGRNYGVDLKRATSQPCNIERSCENYCCLTNPCQNGGTCHEVCDVNNRRFNCTCTPGFAGHRCQVPSLQSCQEVKAFYKVRPNGIYSIVDERSNVLPVYCDFTSETGFTWTLIQSYSLQNKAKFKGKAFFHHDMPINQHAPEWDNYRLSMSVMKFVWSKSTLWRATCNFPTDGVDFRDYIRSSKAKNDLLATPASYRCTWYELVNIRGNRCVNCTAYSPYSYQSDYHIDSWYSDGLGCDFDGQSNGGIFNEDNFGFYGTTNPSFRCTSSLASTTQFWVGGP</sequence>
<dbReference type="SUPFAM" id="SSF57196">
    <property type="entry name" value="EGF/Laminin"/>
    <property type="match status" value="1"/>
</dbReference>
<dbReference type="AlphaFoldDB" id="A0AAD9QZF5"/>
<dbReference type="SUPFAM" id="SSF56496">
    <property type="entry name" value="Fibrinogen C-terminal domain-like"/>
    <property type="match status" value="1"/>
</dbReference>
<dbReference type="GO" id="GO:0070492">
    <property type="term" value="F:oligosaccharide binding"/>
    <property type="evidence" value="ECO:0007669"/>
    <property type="project" value="TreeGrafter"/>
</dbReference>
<evidence type="ECO:0000259" key="5">
    <source>
        <dbReference type="PROSITE" id="PS50948"/>
    </source>
</evidence>
<keyword evidence="2" id="KW-0245">EGF-like domain</keyword>
<dbReference type="InterPro" id="IPR003609">
    <property type="entry name" value="Pan_app"/>
</dbReference>
<dbReference type="InterPro" id="IPR000742">
    <property type="entry name" value="EGF"/>
</dbReference>
<dbReference type="PANTHER" id="PTHR16146:SF42">
    <property type="entry name" value="APPLE DOMAIN-CONTAINING PROTEIN"/>
    <property type="match status" value="1"/>
</dbReference>
<reference evidence="6" key="1">
    <citation type="journal article" date="2023" name="G3 (Bethesda)">
        <title>Whole genome assembly and annotation of the endangered Caribbean coral Acropora cervicornis.</title>
        <authorList>
            <person name="Selwyn J.D."/>
            <person name="Vollmer S.V."/>
        </authorList>
    </citation>
    <scope>NUCLEOTIDE SEQUENCE</scope>
    <source>
        <strain evidence="6">K2</strain>
    </source>
</reference>
<dbReference type="CDD" id="cd00054">
    <property type="entry name" value="EGF_CA"/>
    <property type="match status" value="1"/>
</dbReference>
<feature type="signal peptide" evidence="3">
    <location>
        <begin position="1"/>
        <end position="24"/>
    </location>
</feature>
<keyword evidence="3" id="KW-0732">Signal</keyword>
<evidence type="ECO:0000313" key="6">
    <source>
        <dbReference type="EMBL" id="KAK2570296.1"/>
    </source>
</evidence>
<dbReference type="PROSITE" id="PS01186">
    <property type="entry name" value="EGF_2"/>
    <property type="match status" value="1"/>
</dbReference>
<reference evidence="6" key="2">
    <citation type="journal article" date="2023" name="Science">
        <title>Genomic signatures of disease resistance in endangered staghorn corals.</title>
        <authorList>
            <person name="Vollmer S.V."/>
            <person name="Selwyn J.D."/>
            <person name="Despard B.A."/>
            <person name="Roesel C.L."/>
        </authorList>
    </citation>
    <scope>NUCLEOTIDE SEQUENCE</scope>
    <source>
        <strain evidence="6">K2</strain>
    </source>
</reference>
<organism evidence="6 7">
    <name type="scientific">Acropora cervicornis</name>
    <name type="common">Staghorn coral</name>
    <dbReference type="NCBI Taxonomy" id="6130"/>
    <lineage>
        <taxon>Eukaryota</taxon>
        <taxon>Metazoa</taxon>
        <taxon>Cnidaria</taxon>
        <taxon>Anthozoa</taxon>
        <taxon>Hexacorallia</taxon>
        <taxon>Scleractinia</taxon>
        <taxon>Astrocoeniina</taxon>
        <taxon>Acroporidae</taxon>
        <taxon>Acropora</taxon>
    </lineage>
</organism>
<dbReference type="SUPFAM" id="SSF57414">
    <property type="entry name" value="Hairpin loop containing domain-like"/>
    <property type="match status" value="1"/>
</dbReference>
<dbReference type="Pfam" id="PF00024">
    <property type="entry name" value="PAN_1"/>
    <property type="match status" value="1"/>
</dbReference>
<dbReference type="Pfam" id="PF00008">
    <property type="entry name" value="EGF"/>
    <property type="match status" value="1"/>
</dbReference>
<evidence type="ECO:0000256" key="2">
    <source>
        <dbReference type="PROSITE-ProRule" id="PRU00076"/>
    </source>
</evidence>
<name>A0AAD9QZF5_ACRCE</name>
<proteinExistence type="predicted"/>
<feature type="domain" description="EGF-like" evidence="4">
    <location>
        <begin position="135"/>
        <end position="175"/>
    </location>
</feature>
<dbReference type="Proteomes" id="UP001249851">
    <property type="component" value="Unassembled WGS sequence"/>
</dbReference>
<feature type="disulfide bond" evidence="2">
    <location>
        <begin position="165"/>
        <end position="174"/>
    </location>
</feature>
<accession>A0AAD9QZF5</accession>
<evidence type="ECO:0000313" key="7">
    <source>
        <dbReference type="Proteomes" id="UP001249851"/>
    </source>
</evidence>
<dbReference type="SMART" id="SM00473">
    <property type="entry name" value="PAN_AP"/>
    <property type="match status" value="1"/>
</dbReference>
<feature type="chain" id="PRO_5042218261" evidence="3">
    <location>
        <begin position="25"/>
        <end position="392"/>
    </location>
</feature>
<dbReference type="PROSITE" id="PS00022">
    <property type="entry name" value="EGF_1"/>
    <property type="match status" value="1"/>
</dbReference>
<comment type="caution">
    <text evidence="6">The sequence shown here is derived from an EMBL/GenBank/DDBJ whole genome shotgun (WGS) entry which is preliminary data.</text>
</comment>
<evidence type="ECO:0000256" key="3">
    <source>
        <dbReference type="SAM" id="SignalP"/>
    </source>
</evidence>